<evidence type="ECO:0000256" key="3">
    <source>
        <dbReference type="ARBA" id="ARBA00022692"/>
    </source>
</evidence>
<evidence type="ECO:0000256" key="6">
    <source>
        <dbReference type="ARBA" id="ARBA00023118"/>
    </source>
</evidence>
<gene>
    <name evidence="10" type="ORF">OHB35_14750</name>
</gene>
<evidence type="ECO:0000256" key="2">
    <source>
        <dbReference type="ARBA" id="ARBA00022475"/>
    </source>
</evidence>
<keyword evidence="6" id="KW-0051">Antiviral defense</keyword>
<comment type="subcellular location">
    <subcellularLocation>
        <location evidence="1">Cell membrane</location>
    </subcellularLocation>
</comment>
<keyword evidence="2" id="KW-1003">Cell membrane</keyword>
<feature type="transmembrane region" description="Helical" evidence="8">
    <location>
        <begin position="55"/>
        <end position="76"/>
    </location>
</feature>
<sequence length="186" mass="19524">MAAASKLTTAMDKHTTAAEGVGCMQEPWSLSSEVQRLQGHTERAFVEVQRADTKATALCGIAGGLLAAGVAVLSSADGRHLLATISLVLMCLLLIAAIGAALLALRPVVPRSGLRAELMSEAAVSDRGGVSADARGELERHVEAHRLQVLAWLADRKLRSVRLSVDFALAALFMAGMCLLNNILVS</sequence>
<evidence type="ECO:0000256" key="8">
    <source>
        <dbReference type="SAM" id="Phobius"/>
    </source>
</evidence>
<evidence type="ECO:0000259" key="9">
    <source>
        <dbReference type="Pfam" id="PF18967"/>
    </source>
</evidence>
<evidence type="ECO:0000256" key="7">
    <source>
        <dbReference type="ARBA" id="ARBA00023136"/>
    </source>
</evidence>
<keyword evidence="3 8" id="KW-0812">Transmembrane</keyword>
<organism evidence="10 11">
    <name type="scientific">Streptomyces phaeochromogenes</name>
    <dbReference type="NCBI Taxonomy" id="1923"/>
    <lineage>
        <taxon>Bacteria</taxon>
        <taxon>Bacillati</taxon>
        <taxon>Actinomycetota</taxon>
        <taxon>Actinomycetes</taxon>
        <taxon>Kitasatosporales</taxon>
        <taxon>Streptomycetaceae</taxon>
        <taxon>Streptomyces</taxon>
        <taxon>Streptomyces phaeochromogenes group</taxon>
    </lineage>
</organism>
<proteinExistence type="predicted"/>
<dbReference type="Proteomes" id="UP001340816">
    <property type="component" value="Chromosome"/>
</dbReference>
<evidence type="ECO:0000256" key="5">
    <source>
        <dbReference type="ARBA" id="ARBA00022989"/>
    </source>
</evidence>
<evidence type="ECO:0000313" key="10">
    <source>
        <dbReference type="EMBL" id="WSD14401.1"/>
    </source>
</evidence>
<feature type="transmembrane region" description="Helical" evidence="8">
    <location>
        <begin position="163"/>
        <end position="184"/>
    </location>
</feature>
<feature type="transmembrane region" description="Helical" evidence="8">
    <location>
        <begin position="82"/>
        <end position="105"/>
    </location>
</feature>
<dbReference type="InterPro" id="IPR043760">
    <property type="entry name" value="PycTM_dom"/>
</dbReference>
<dbReference type="Pfam" id="PF18967">
    <property type="entry name" value="PycTM"/>
    <property type="match status" value="1"/>
</dbReference>
<accession>A0ABZ1H780</accession>
<keyword evidence="5 8" id="KW-1133">Transmembrane helix</keyword>
<reference evidence="10 11" key="1">
    <citation type="submission" date="2022-10" db="EMBL/GenBank/DDBJ databases">
        <title>The complete genomes of actinobacterial strains from the NBC collection.</title>
        <authorList>
            <person name="Joergensen T.S."/>
            <person name="Alvarez Arevalo M."/>
            <person name="Sterndorff E.B."/>
            <person name="Faurdal D."/>
            <person name="Vuksanovic O."/>
            <person name="Mourched A.-S."/>
            <person name="Charusanti P."/>
            <person name="Shaw S."/>
            <person name="Blin K."/>
            <person name="Weber T."/>
        </authorList>
    </citation>
    <scope>NUCLEOTIDE SEQUENCE [LARGE SCALE GENOMIC DNA]</scope>
    <source>
        <strain evidence="10 11">NBC 01752</strain>
    </source>
</reference>
<name>A0ABZ1H780_STRPH</name>
<feature type="domain" description="Pycsar effector protein" evidence="9">
    <location>
        <begin position="40"/>
        <end position="177"/>
    </location>
</feature>
<evidence type="ECO:0000313" key="11">
    <source>
        <dbReference type="Proteomes" id="UP001340816"/>
    </source>
</evidence>
<keyword evidence="4" id="KW-0547">Nucleotide-binding</keyword>
<dbReference type="EMBL" id="CP109135">
    <property type="protein sequence ID" value="WSD14401.1"/>
    <property type="molecule type" value="Genomic_DNA"/>
</dbReference>
<dbReference type="RefSeq" id="WP_326759046.1">
    <property type="nucleotide sequence ID" value="NZ_CP109135.1"/>
</dbReference>
<keyword evidence="11" id="KW-1185">Reference proteome</keyword>
<evidence type="ECO:0000256" key="4">
    <source>
        <dbReference type="ARBA" id="ARBA00022741"/>
    </source>
</evidence>
<keyword evidence="7 8" id="KW-0472">Membrane</keyword>
<evidence type="ECO:0000256" key="1">
    <source>
        <dbReference type="ARBA" id="ARBA00004236"/>
    </source>
</evidence>
<protein>
    <recommendedName>
        <fullName evidence="9">Pycsar effector protein domain-containing protein</fullName>
    </recommendedName>
</protein>